<accession>A0A367RM46</accession>
<evidence type="ECO:0000313" key="1">
    <source>
        <dbReference type="EMBL" id="RCJ37646.1"/>
    </source>
</evidence>
<name>A0A367RM46_NOSPU</name>
<gene>
    <name evidence="1" type="ORF">A6769_12145</name>
</gene>
<reference evidence="1 2" key="1">
    <citation type="submission" date="2016-04" db="EMBL/GenBank/DDBJ databases">
        <authorList>
            <person name="Evans L.H."/>
            <person name="Alamgir A."/>
            <person name="Owens N."/>
            <person name="Weber N.D."/>
            <person name="Virtaneva K."/>
            <person name="Barbian K."/>
            <person name="Babar A."/>
            <person name="Rosenke K."/>
        </authorList>
    </citation>
    <scope>NUCLEOTIDE SEQUENCE [LARGE SCALE GENOMIC DNA]</scope>
    <source>
        <strain evidence="1">NIES-2108</strain>
    </source>
</reference>
<protein>
    <submittedName>
        <fullName evidence="1">Uncharacterized protein</fullName>
    </submittedName>
</protein>
<evidence type="ECO:0000313" key="2">
    <source>
        <dbReference type="Proteomes" id="UP000252085"/>
    </source>
</evidence>
<sequence>MAKRFNNLDAALKYLRPASAGEDGVVPDAPAGTPLKKYQDWKAGKVDIDYPRSASSNPGKIVKVSIKPFALPAASTDEYVITMSNRAQGQYALFGLSAAALGAAAVDNNDIKAIGFKPAKASCRNVTGTTPTSVTSKLTGISYKTKADVAYVFPFGAITAQPSYSDQKAAILALVTAAGESKTVSFIPEKF</sequence>
<dbReference type="EMBL" id="LXQE01000136">
    <property type="protein sequence ID" value="RCJ37646.1"/>
    <property type="molecule type" value="Genomic_DNA"/>
</dbReference>
<comment type="caution">
    <text evidence="1">The sequence shown here is derived from an EMBL/GenBank/DDBJ whole genome shotgun (WGS) entry which is preliminary data.</text>
</comment>
<proteinExistence type="predicted"/>
<dbReference type="Proteomes" id="UP000252085">
    <property type="component" value="Unassembled WGS sequence"/>
</dbReference>
<organism evidence="1 2">
    <name type="scientific">Nostoc punctiforme NIES-2108</name>
    <dbReference type="NCBI Taxonomy" id="1356359"/>
    <lineage>
        <taxon>Bacteria</taxon>
        <taxon>Bacillati</taxon>
        <taxon>Cyanobacteriota</taxon>
        <taxon>Cyanophyceae</taxon>
        <taxon>Nostocales</taxon>
        <taxon>Nostocaceae</taxon>
        <taxon>Nostoc</taxon>
    </lineage>
</organism>
<dbReference type="AlphaFoldDB" id="A0A367RM46"/>